<reference evidence="2" key="3">
    <citation type="submission" date="2022-06" db="UniProtKB">
        <authorList>
            <consortium name="EnsemblPlants"/>
        </authorList>
    </citation>
    <scope>IDENTIFICATION</scope>
</reference>
<feature type="region of interest" description="Disordered" evidence="1">
    <location>
        <begin position="51"/>
        <end position="74"/>
    </location>
</feature>
<feature type="compositionally biased region" description="Basic and acidic residues" evidence="1">
    <location>
        <begin position="215"/>
        <end position="234"/>
    </location>
</feature>
<evidence type="ECO:0000313" key="2">
    <source>
        <dbReference type="EnsemblPlants" id="TuG1812G0600003647.01.T01"/>
    </source>
</evidence>
<evidence type="ECO:0000256" key="1">
    <source>
        <dbReference type="SAM" id="MobiDB-lite"/>
    </source>
</evidence>
<dbReference type="EnsemblPlants" id="TuG1812G0600003647.01.T01">
    <property type="protein sequence ID" value="TuG1812G0600003647.01.T01"/>
    <property type="gene ID" value="TuG1812G0600003647.01"/>
</dbReference>
<feature type="compositionally biased region" description="Basic residues" evidence="1">
    <location>
        <begin position="198"/>
        <end position="214"/>
    </location>
</feature>
<proteinExistence type="predicted"/>
<feature type="region of interest" description="Disordered" evidence="1">
    <location>
        <begin position="107"/>
        <end position="234"/>
    </location>
</feature>
<gene>
    <name evidence="2" type="primary">LOC125514951</name>
</gene>
<accession>A0A8R7UUX0</accession>
<protein>
    <submittedName>
        <fullName evidence="2">Uncharacterized protein</fullName>
    </submittedName>
</protein>
<dbReference type="Proteomes" id="UP000015106">
    <property type="component" value="Chromosome 6"/>
</dbReference>
<reference evidence="2" key="2">
    <citation type="submission" date="2018-03" db="EMBL/GenBank/DDBJ databases">
        <title>The Triticum urartu genome reveals the dynamic nature of wheat genome evolution.</title>
        <authorList>
            <person name="Ling H."/>
            <person name="Ma B."/>
            <person name="Shi X."/>
            <person name="Liu H."/>
            <person name="Dong L."/>
            <person name="Sun H."/>
            <person name="Cao Y."/>
            <person name="Gao Q."/>
            <person name="Zheng S."/>
            <person name="Li Y."/>
            <person name="Yu Y."/>
            <person name="Du H."/>
            <person name="Qi M."/>
            <person name="Li Y."/>
            <person name="Yu H."/>
            <person name="Cui Y."/>
            <person name="Wang N."/>
            <person name="Chen C."/>
            <person name="Wu H."/>
            <person name="Zhao Y."/>
            <person name="Zhang J."/>
            <person name="Li Y."/>
            <person name="Zhou W."/>
            <person name="Zhang B."/>
            <person name="Hu W."/>
            <person name="Eijk M."/>
            <person name="Tang J."/>
            <person name="Witsenboer H."/>
            <person name="Zhao S."/>
            <person name="Li Z."/>
            <person name="Zhang A."/>
            <person name="Wang D."/>
            <person name="Liang C."/>
        </authorList>
    </citation>
    <scope>NUCLEOTIDE SEQUENCE [LARGE SCALE GENOMIC DNA]</scope>
    <source>
        <strain evidence="2">cv. G1812</strain>
    </source>
</reference>
<evidence type="ECO:0000313" key="3">
    <source>
        <dbReference type="Proteomes" id="UP000015106"/>
    </source>
</evidence>
<organism evidence="2 3">
    <name type="scientific">Triticum urartu</name>
    <name type="common">Red wild einkorn</name>
    <name type="synonym">Crithodium urartu</name>
    <dbReference type="NCBI Taxonomy" id="4572"/>
    <lineage>
        <taxon>Eukaryota</taxon>
        <taxon>Viridiplantae</taxon>
        <taxon>Streptophyta</taxon>
        <taxon>Embryophyta</taxon>
        <taxon>Tracheophyta</taxon>
        <taxon>Spermatophyta</taxon>
        <taxon>Magnoliopsida</taxon>
        <taxon>Liliopsida</taxon>
        <taxon>Poales</taxon>
        <taxon>Poaceae</taxon>
        <taxon>BOP clade</taxon>
        <taxon>Pooideae</taxon>
        <taxon>Triticodae</taxon>
        <taxon>Triticeae</taxon>
        <taxon>Triticinae</taxon>
        <taxon>Triticum</taxon>
    </lineage>
</organism>
<feature type="compositionally biased region" description="Basic and acidic residues" evidence="1">
    <location>
        <begin position="171"/>
        <end position="182"/>
    </location>
</feature>
<keyword evidence="3" id="KW-1185">Reference proteome</keyword>
<name>A0A8R7UUX0_TRIUA</name>
<reference evidence="3" key="1">
    <citation type="journal article" date="2013" name="Nature">
        <title>Draft genome of the wheat A-genome progenitor Triticum urartu.</title>
        <authorList>
            <person name="Ling H.Q."/>
            <person name="Zhao S."/>
            <person name="Liu D."/>
            <person name="Wang J."/>
            <person name="Sun H."/>
            <person name="Zhang C."/>
            <person name="Fan H."/>
            <person name="Li D."/>
            <person name="Dong L."/>
            <person name="Tao Y."/>
            <person name="Gao C."/>
            <person name="Wu H."/>
            <person name="Li Y."/>
            <person name="Cui Y."/>
            <person name="Guo X."/>
            <person name="Zheng S."/>
            <person name="Wang B."/>
            <person name="Yu K."/>
            <person name="Liang Q."/>
            <person name="Yang W."/>
            <person name="Lou X."/>
            <person name="Chen J."/>
            <person name="Feng M."/>
            <person name="Jian J."/>
            <person name="Zhang X."/>
            <person name="Luo G."/>
            <person name="Jiang Y."/>
            <person name="Liu J."/>
            <person name="Wang Z."/>
            <person name="Sha Y."/>
            <person name="Zhang B."/>
            <person name="Wu H."/>
            <person name="Tang D."/>
            <person name="Shen Q."/>
            <person name="Xue P."/>
            <person name="Zou S."/>
            <person name="Wang X."/>
            <person name="Liu X."/>
            <person name="Wang F."/>
            <person name="Yang Y."/>
            <person name="An X."/>
            <person name="Dong Z."/>
            <person name="Zhang K."/>
            <person name="Zhang X."/>
            <person name="Luo M.C."/>
            <person name="Dvorak J."/>
            <person name="Tong Y."/>
            <person name="Wang J."/>
            <person name="Yang H."/>
            <person name="Li Z."/>
            <person name="Wang D."/>
            <person name="Zhang A."/>
            <person name="Wang J."/>
        </authorList>
    </citation>
    <scope>NUCLEOTIDE SEQUENCE</scope>
    <source>
        <strain evidence="3">cv. G1812</strain>
    </source>
</reference>
<dbReference type="AlphaFoldDB" id="A0A8R7UUX0"/>
<dbReference type="Gramene" id="TuG1812G0600003647.01.T01">
    <property type="protein sequence ID" value="TuG1812G0600003647.01.T01"/>
    <property type="gene ID" value="TuG1812G0600003647.01"/>
</dbReference>
<feature type="compositionally biased region" description="Basic residues" evidence="1">
    <location>
        <begin position="63"/>
        <end position="74"/>
    </location>
</feature>
<sequence>MEYARVVRWPAVDAGGIHTCLKRPINPSFHSPRTIKPTQIALQRVPKRSIQASHDEILPLPRPPRRPERRRVRRGAGGGLRLLLPRAAVAGVVLRHEAELLLPAVGEAGGGLRDPRPLAQPRRRLLPAELQPRQRLRSLQGERPAEQPAHGVADAGVPDERRPPVLGARVGEARHLRAEPLQRARLLPDGAPPPRPAPRPRRPHRRGRLPRRRLLHAERHQGRHPAGDRVRALR</sequence>